<dbReference type="Proteomes" id="UP000318017">
    <property type="component" value="Chromosome"/>
</dbReference>
<dbReference type="KEGG" id="ahel:Q31a_52060"/>
<dbReference type="InterPro" id="IPR001173">
    <property type="entry name" value="Glyco_trans_2-like"/>
</dbReference>
<accession>A0A518GE42</accession>
<name>A0A518GE42_9BACT</name>
<dbReference type="EMBL" id="CP036298">
    <property type="protein sequence ID" value="QDV26827.1"/>
    <property type="molecule type" value="Genomic_DNA"/>
</dbReference>
<feature type="transmembrane region" description="Helical" evidence="4">
    <location>
        <begin position="291"/>
        <end position="310"/>
    </location>
</feature>
<evidence type="ECO:0000256" key="2">
    <source>
        <dbReference type="ARBA" id="ARBA00022676"/>
    </source>
</evidence>
<keyword evidence="3 6" id="KW-0808">Transferase</keyword>
<evidence type="ECO:0000259" key="5">
    <source>
        <dbReference type="Pfam" id="PF00535"/>
    </source>
</evidence>
<dbReference type="Pfam" id="PF00535">
    <property type="entry name" value="Glycos_transf_2"/>
    <property type="match status" value="1"/>
</dbReference>
<dbReference type="InterPro" id="IPR029044">
    <property type="entry name" value="Nucleotide-diphossugar_trans"/>
</dbReference>
<protein>
    <submittedName>
        <fullName evidence="6">Poly-beta-1,6-N-acetyl-D-glucosamine synthase</fullName>
        <ecNumber evidence="6">2.4.1.-</ecNumber>
    </submittedName>
</protein>
<keyword evidence="4" id="KW-0812">Transmembrane</keyword>
<evidence type="ECO:0000256" key="1">
    <source>
        <dbReference type="ARBA" id="ARBA00006739"/>
    </source>
</evidence>
<organism evidence="6 7">
    <name type="scientific">Aureliella helgolandensis</name>
    <dbReference type="NCBI Taxonomy" id="2527968"/>
    <lineage>
        <taxon>Bacteria</taxon>
        <taxon>Pseudomonadati</taxon>
        <taxon>Planctomycetota</taxon>
        <taxon>Planctomycetia</taxon>
        <taxon>Pirellulales</taxon>
        <taxon>Pirellulaceae</taxon>
        <taxon>Aureliella</taxon>
    </lineage>
</organism>
<dbReference type="AlphaFoldDB" id="A0A518GE42"/>
<evidence type="ECO:0000313" key="7">
    <source>
        <dbReference type="Proteomes" id="UP000318017"/>
    </source>
</evidence>
<feature type="transmembrane region" description="Helical" evidence="4">
    <location>
        <begin position="354"/>
        <end position="374"/>
    </location>
</feature>
<keyword evidence="7" id="KW-1185">Reference proteome</keyword>
<comment type="similarity">
    <text evidence="1">Belongs to the glycosyltransferase 2 family.</text>
</comment>
<dbReference type="PANTHER" id="PTHR43630">
    <property type="entry name" value="POLY-BETA-1,6-N-ACETYL-D-GLUCOSAMINE SYNTHASE"/>
    <property type="match status" value="1"/>
</dbReference>
<proteinExistence type="inferred from homology"/>
<dbReference type="EC" id="2.4.1.-" evidence="6"/>
<keyword evidence="4" id="KW-0472">Membrane</keyword>
<dbReference type="CDD" id="cd06439">
    <property type="entry name" value="CESA_like_1"/>
    <property type="match status" value="1"/>
</dbReference>
<feature type="domain" description="Glycosyltransferase 2-like" evidence="5">
    <location>
        <begin position="46"/>
        <end position="209"/>
    </location>
</feature>
<evidence type="ECO:0000256" key="4">
    <source>
        <dbReference type="SAM" id="Phobius"/>
    </source>
</evidence>
<sequence length="384" mass="43057">MLFLQVVFWLAAAAFATPFVLYPVALFLLSSMARRRQSGKYVASVSLVVSVFNEAEVIREKIENALALDYPPQLLEILVISDASDDATDEIVSQYQSPNVRLCRQEQRLGKSAGLSEFCPTAQGDILVFTDANSMFRPDALSKLVRHFDNPSIGYTVGKQLYSDANQGASADSENVYWNIELKIKEWESRLSSVVGADGAIYALRKELFQPLAPEDINDFVLPLKVITQGLRGIFDPEAVCFEEAAPSFQGEFRRKYRIVNRSLRAVTKVPQTLNPFRVGWFAFQLWGHKVLRWLGPVFMILMLVSAILLCWHERATHQGMLYTILLGLQLAGYALAALYLLPFCRGMRLVYIAYYFLLVNVAAAVGIGLLLSGKTIGVWKPQR</sequence>
<feature type="transmembrane region" description="Helical" evidence="4">
    <location>
        <begin position="6"/>
        <end position="29"/>
    </location>
</feature>
<dbReference type="SUPFAM" id="SSF53448">
    <property type="entry name" value="Nucleotide-diphospho-sugar transferases"/>
    <property type="match status" value="1"/>
</dbReference>
<dbReference type="Gene3D" id="3.90.550.10">
    <property type="entry name" value="Spore Coat Polysaccharide Biosynthesis Protein SpsA, Chain A"/>
    <property type="match status" value="1"/>
</dbReference>
<gene>
    <name evidence="6" type="primary">pgaC_2</name>
    <name evidence="6" type="ORF">Q31a_52060</name>
</gene>
<keyword evidence="2 6" id="KW-0328">Glycosyltransferase</keyword>
<reference evidence="6 7" key="1">
    <citation type="submission" date="2019-02" db="EMBL/GenBank/DDBJ databases">
        <title>Deep-cultivation of Planctomycetes and their phenomic and genomic characterization uncovers novel biology.</title>
        <authorList>
            <person name="Wiegand S."/>
            <person name="Jogler M."/>
            <person name="Boedeker C."/>
            <person name="Pinto D."/>
            <person name="Vollmers J."/>
            <person name="Rivas-Marin E."/>
            <person name="Kohn T."/>
            <person name="Peeters S.H."/>
            <person name="Heuer A."/>
            <person name="Rast P."/>
            <person name="Oberbeckmann S."/>
            <person name="Bunk B."/>
            <person name="Jeske O."/>
            <person name="Meyerdierks A."/>
            <person name="Storesund J.E."/>
            <person name="Kallscheuer N."/>
            <person name="Luecker S."/>
            <person name="Lage O.M."/>
            <person name="Pohl T."/>
            <person name="Merkel B.J."/>
            <person name="Hornburger P."/>
            <person name="Mueller R.-W."/>
            <person name="Bruemmer F."/>
            <person name="Labrenz M."/>
            <person name="Spormann A.M."/>
            <person name="Op den Camp H."/>
            <person name="Overmann J."/>
            <person name="Amann R."/>
            <person name="Jetten M.S.M."/>
            <person name="Mascher T."/>
            <person name="Medema M.H."/>
            <person name="Devos D.P."/>
            <person name="Kaster A.-K."/>
            <person name="Ovreas L."/>
            <person name="Rohde M."/>
            <person name="Galperin M.Y."/>
            <person name="Jogler C."/>
        </authorList>
    </citation>
    <scope>NUCLEOTIDE SEQUENCE [LARGE SCALE GENOMIC DNA]</scope>
    <source>
        <strain evidence="6 7">Q31a</strain>
    </source>
</reference>
<feature type="transmembrane region" description="Helical" evidence="4">
    <location>
        <begin position="322"/>
        <end position="342"/>
    </location>
</feature>
<evidence type="ECO:0000256" key="3">
    <source>
        <dbReference type="ARBA" id="ARBA00022679"/>
    </source>
</evidence>
<keyword evidence="4" id="KW-1133">Transmembrane helix</keyword>
<evidence type="ECO:0000313" key="6">
    <source>
        <dbReference type="EMBL" id="QDV26827.1"/>
    </source>
</evidence>
<dbReference type="GO" id="GO:0016757">
    <property type="term" value="F:glycosyltransferase activity"/>
    <property type="evidence" value="ECO:0007669"/>
    <property type="project" value="UniProtKB-KW"/>
</dbReference>
<dbReference type="PANTHER" id="PTHR43630:SF1">
    <property type="entry name" value="POLY-BETA-1,6-N-ACETYL-D-GLUCOSAMINE SYNTHASE"/>
    <property type="match status" value="1"/>
</dbReference>